<evidence type="ECO:0000256" key="2">
    <source>
        <dbReference type="ARBA" id="ARBA00004377"/>
    </source>
</evidence>
<proteinExistence type="inferred from homology"/>
<evidence type="ECO:0000256" key="11">
    <source>
        <dbReference type="ARBA" id="ARBA00023136"/>
    </source>
</evidence>
<sequence>MAFNNLNDFLAMGAHGLYVWSVYGFSSLVLTWLIWDTLSTRRKTRDRLRKRFMRNQTL</sequence>
<keyword evidence="10 12" id="KW-1133">Transmembrane helix</keyword>
<evidence type="ECO:0000256" key="3">
    <source>
        <dbReference type="ARBA" id="ARBA00008741"/>
    </source>
</evidence>
<feature type="transmembrane region" description="Helical" evidence="12">
    <location>
        <begin position="17"/>
        <end position="35"/>
    </location>
</feature>
<keyword evidence="9 12" id="KW-0201">Cytochrome c-type biogenesis</keyword>
<evidence type="ECO:0000256" key="4">
    <source>
        <dbReference type="ARBA" id="ARBA00016461"/>
    </source>
</evidence>
<evidence type="ECO:0000313" key="13">
    <source>
        <dbReference type="EMBL" id="QRV23237.1"/>
    </source>
</evidence>
<dbReference type="EMBL" id="CP070273">
    <property type="protein sequence ID" value="QRV23237.1"/>
    <property type="molecule type" value="Genomic_DNA"/>
</dbReference>
<evidence type="ECO:0000256" key="6">
    <source>
        <dbReference type="ARBA" id="ARBA00022475"/>
    </source>
</evidence>
<gene>
    <name evidence="13" type="primary">ccmD</name>
    <name evidence="13" type="ORF">JSY38_14375</name>
</gene>
<evidence type="ECO:0000256" key="12">
    <source>
        <dbReference type="RuleBase" id="RU363101"/>
    </source>
</evidence>
<accession>A0ABX7IQK1</accession>
<dbReference type="PANTHER" id="PTHR37531">
    <property type="entry name" value="HEME EXPORTER PROTEIN D"/>
    <property type="match status" value="1"/>
</dbReference>
<dbReference type="InterPro" id="IPR052075">
    <property type="entry name" value="Heme_exporter_D"/>
</dbReference>
<keyword evidence="5 12" id="KW-0813">Transport</keyword>
<comment type="similarity">
    <text evidence="3 12">Belongs to the CcmD/CycX/HelD family.</text>
</comment>
<keyword evidence="8 12" id="KW-0812">Transmembrane</keyword>
<evidence type="ECO:0000313" key="14">
    <source>
        <dbReference type="Proteomes" id="UP000644167"/>
    </source>
</evidence>
<comment type="subcellular location">
    <subcellularLocation>
        <location evidence="2 12">Cell inner membrane</location>
        <topology evidence="2 12">Single-pass membrane protein</topology>
    </subcellularLocation>
</comment>
<keyword evidence="11 12" id="KW-0472">Membrane</keyword>
<evidence type="ECO:0000256" key="1">
    <source>
        <dbReference type="ARBA" id="ARBA00002442"/>
    </source>
</evidence>
<evidence type="ECO:0000256" key="9">
    <source>
        <dbReference type="ARBA" id="ARBA00022748"/>
    </source>
</evidence>
<protein>
    <recommendedName>
        <fullName evidence="4 12">Heme exporter protein D</fullName>
    </recommendedName>
</protein>
<dbReference type="Proteomes" id="UP000644167">
    <property type="component" value="Chromosome"/>
</dbReference>
<keyword evidence="6 12" id="KW-1003">Cell membrane</keyword>
<keyword evidence="7 12" id="KW-0997">Cell inner membrane</keyword>
<keyword evidence="14" id="KW-1185">Reference proteome</keyword>
<evidence type="ECO:0000256" key="5">
    <source>
        <dbReference type="ARBA" id="ARBA00022448"/>
    </source>
</evidence>
<organism evidence="13 14">
    <name type="scientific">Marinomonas foliarum</name>
    <dbReference type="NCBI Taxonomy" id="491950"/>
    <lineage>
        <taxon>Bacteria</taxon>
        <taxon>Pseudomonadati</taxon>
        <taxon>Pseudomonadota</taxon>
        <taxon>Gammaproteobacteria</taxon>
        <taxon>Oceanospirillales</taxon>
        <taxon>Oceanospirillaceae</taxon>
        <taxon>Marinomonas</taxon>
    </lineage>
</organism>
<dbReference type="InterPro" id="IPR007078">
    <property type="entry name" value="Haem_export_protD_CcmD"/>
</dbReference>
<name>A0ABX7IQK1_9GAMM</name>
<reference evidence="13 14" key="1">
    <citation type="submission" date="2021-02" db="EMBL/GenBank/DDBJ databases">
        <title>The genome of Marinomonas foliarum JZW.</title>
        <authorList>
            <person name="Sun M."/>
        </authorList>
    </citation>
    <scope>NUCLEOTIDE SEQUENCE [LARGE SCALE GENOMIC DNA]</scope>
    <source>
        <strain evidence="13 14">JZW</strain>
    </source>
</reference>
<comment type="function">
    <text evidence="1 12">Required for the export of heme to the periplasm for the biogenesis of c-type cytochromes.</text>
</comment>
<dbReference type="PANTHER" id="PTHR37531:SF1">
    <property type="entry name" value="HEME EXPORTER PROTEIN D"/>
    <property type="match status" value="1"/>
</dbReference>
<dbReference type="NCBIfam" id="TIGR03141">
    <property type="entry name" value="cytochro_ccmD"/>
    <property type="match status" value="1"/>
</dbReference>
<dbReference type="Pfam" id="PF04995">
    <property type="entry name" value="CcmD"/>
    <property type="match status" value="1"/>
</dbReference>
<evidence type="ECO:0000256" key="8">
    <source>
        <dbReference type="ARBA" id="ARBA00022692"/>
    </source>
</evidence>
<evidence type="ECO:0000256" key="7">
    <source>
        <dbReference type="ARBA" id="ARBA00022519"/>
    </source>
</evidence>
<evidence type="ECO:0000256" key="10">
    <source>
        <dbReference type="ARBA" id="ARBA00022989"/>
    </source>
</evidence>